<evidence type="ECO:0000256" key="2">
    <source>
        <dbReference type="ARBA" id="ARBA00019577"/>
    </source>
</evidence>
<keyword evidence="3" id="KW-0175">Coiled coil</keyword>
<dbReference type="PANTHER" id="PTHR13073:SF0">
    <property type="entry name" value="BIOGENESIS OF LYSOSOME-RELATED ORGANELLES COMPLEX 1 SUBUNIT 1"/>
    <property type="match status" value="1"/>
</dbReference>
<dbReference type="AlphaFoldDB" id="A0AA39X2X9"/>
<evidence type="ECO:0000313" key="5">
    <source>
        <dbReference type="EMBL" id="KAK0626327.1"/>
    </source>
</evidence>
<evidence type="ECO:0000256" key="4">
    <source>
        <dbReference type="SAM" id="MobiDB-lite"/>
    </source>
</evidence>
<proteinExistence type="inferred from homology"/>
<feature type="coiled-coil region" evidence="3">
    <location>
        <begin position="120"/>
        <end position="154"/>
    </location>
</feature>
<dbReference type="PANTHER" id="PTHR13073">
    <property type="entry name" value="BLOC-1 COMPLEX SUBUNIT 1"/>
    <property type="match status" value="1"/>
</dbReference>
<sequence>MFSSLIPGLRLPQPSPAPASVTNTTADATPSSSAAATTSPAPTIAASSPGLPSTATPSSARSTSRATTTSTNLSSTTTTTISSQREIEEARNAVVASIGNMLDRELQGRAALLHTNNAAIEKQERDVAKARDALSKENDKLQRLAEENARKVKEIGNVQNWAEMLEREFLIMEETLRLVKRGEDGEGSWSGSGSGSECGNDCDCGRGEEGGRDGEGDVVMGVNGTMDGKGKGVDTKERGVAPEMVPIPGTPPAVDEGVGMDAVGK</sequence>
<dbReference type="EMBL" id="JAULSU010000002">
    <property type="protein sequence ID" value="KAK0626327.1"/>
    <property type="molecule type" value="Genomic_DNA"/>
</dbReference>
<evidence type="ECO:0000313" key="6">
    <source>
        <dbReference type="Proteomes" id="UP001175000"/>
    </source>
</evidence>
<dbReference type="Proteomes" id="UP001175000">
    <property type="component" value="Unassembled WGS sequence"/>
</dbReference>
<evidence type="ECO:0000256" key="3">
    <source>
        <dbReference type="SAM" id="Coils"/>
    </source>
</evidence>
<dbReference type="Pfam" id="PF06320">
    <property type="entry name" value="GCN5L1"/>
    <property type="match status" value="1"/>
</dbReference>
<feature type="compositionally biased region" description="Basic and acidic residues" evidence="4">
    <location>
        <begin position="228"/>
        <end position="240"/>
    </location>
</feature>
<keyword evidence="6" id="KW-1185">Reference proteome</keyword>
<feature type="region of interest" description="Disordered" evidence="4">
    <location>
        <begin position="207"/>
        <end position="265"/>
    </location>
</feature>
<dbReference type="GO" id="GO:0031083">
    <property type="term" value="C:BLOC-1 complex"/>
    <property type="evidence" value="ECO:0007669"/>
    <property type="project" value="InterPro"/>
</dbReference>
<reference evidence="5" key="1">
    <citation type="submission" date="2023-06" db="EMBL/GenBank/DDBJ databases">
        <title>Genome-scale phylogeny and comparative genomics of the fungal order Sordariales.</title>
        <authorList>
            <consortium name="Lawrence Berkeley National Laboratory"/>
            <person name="Hensen N."/>
            <person name="Bonometti L."/>
            <person name="Westerberg I."/>
            <person name="Brannstrom I.O."/>
            <person name="Guillou S."/>
            <person name="Cros-Aarteil S."/>
            <person name="Calhoun S."/>
            <person name="Haridas S."/>
            <person name="Kuo A."/>
            <person name="Mondo S."/>
            <person name="Pangilinan J."/>
            <person name="Riley R."/>
            <person name="Labutti K."/>
            <person name="Andreopoulos B."/>
            <person name="Lipzen A."/>
            <person name="Chen C."/>
            <person name="Yanf M."/>
            <person name="Daum C."/>
            <person name="Ng V."/>
            <person name="Clum A."/>
            <person name="Steindorff A."/>
            <person name="Ohm R."/>
            <person name="Martin F."/>
            <person name="Silar P."/>
            <person name="Natvig D."/>
            <person name="Lalanne C."/>
            <person name="Gautier V."/>
            <person name="Ament-Velasquez S.L."/>
            <person name="Kruys A."/>
            <person name="Hutchinson M.I."/>
            <person name="Powell A.J."/>
            <person name="Barry K."/>
            <person name="Miller A.N."/>
            <person name="Grigoriev I.V."/>
            <person name="Debuchy R."/>
            <person name="Gladieux P."/>
            <person name="Thoren M.H."/>
            <person name="Johannesson H."/>
        </authorList>
    </citation>
    <scope>NUCLEOTIDE SEQUENCE</scope>
    <source>
        <strain evidence="5">CBS 606.72</strain>
    </source>
</reference>
<organism evidence="5 6">
    <name type="scientific">Immersiella caudata</name>
    <dbReference type="NCBI Taxonomy" id="314043"/>
    <lineage>
        <taxon>Eukaryota</taxon>
        <taxon>Fungi</taxon>
        <taxon>Dikarya</taxon>
        <taxon>Ascomycota</taxon>
        <taxon>Pezizomycotina</taxon>
        <taxon>Sordariomycetes</taxon>
        <taxon>Sordariomycetidae</taxon>
        <taxon>Sordariales</taxon>
        <taxon>Lasiosphaeriaceae</taxon>
        <taxon>Immersiella</taxon>
    </lineage>
</organism>
<feature type="compositionally biased region" description="Low complexity" evidence="4">
    <location>
        <begin position="24"/>
        <end position="83"/>
    </location>
</feature>
<gene>
    <name evidence="5" type="ORF">B0T14DRAFT_492675</name>
</gene>
<comment type="caution">
    <text evidence="5">The sequence shown here is derived from an EMBL/GenBank/DDBJ whole genome shotgun (WGS) entry which is preliminary data.</text>
</comment>
<dbReference type="GO" id="GO:0016197">
    <property type="term" value="P:endosomal transport"/>
    <property type="evidence" value="ECO:0007669"/>
    <property type="project" value="TreeGrafter"/>
</dbReference>
<accession>A0AA39X2X9</accession>
<feature type="region of interest" description="Disordered" evidence="4">
    <location>
        <begin position="1"/>
        <end position="85"/>
    </location>
</feature>
<protein>
    <recommendedName>
        <fullName evidence="2">Biogenesis of lysosome-related organelles complex 1 subunit 1</fullName>
    </recommendedName>
</protein>
<comment type="similarity">
    <text evidence="1">Belongs to the BLOC1S1 family.</text>
</comment>
<name>A0AA39X2X9_9PEZI</name>
<dbReference type="InterPro" id="IPR009395">
    <property type="entry name" value="BLOC1S1"/>
</dbReference>
<evidence type="ECO:0000256" key="1">
    <source>
        <dbReference type="ARBA" id="ARBA00007133"/>
    </source>
</evidence>